<sequence>MCIVSKRFLISGGGALDIELSRQLGAWAKVLHRMEGFCVKSSTEALEEFPCMLAENVVGAVINKVCFCF</sequence>
<evidence type="ECO:0000313" key="1">
    <source>
        <dbReference type="EMBL" id="KAG2239694.1"/>
    </source>
</evidence>
<dbReference type="OrthoDB" id="10248520at2759"/>
<accession>A0A8X7NXI5</accession>
<gene>
    <name evidence="1" type="ORF">Bca52824_091533</name>
</gene>
<dbReference type="Gene3D" id="1.10.560.10">
    <property type="entry name" value="GroEL-like equatorial domain"/>
    <property type="match status" value="1"/>
</dbReference>
<comment type="caution">
    <text evidence="1">The sequence shown here is derived from an EMBL/GenBank/DDBJ whole genome shotgun (WGS) entry which is preliminary data.</text>
</comment>
<keyword evidence="2" id="KW-1185">Reference proteome</keyword>
<dbReference type="EMBL" id="JAAMPC010001593">
    <property type="protein sequence ID" value="KAG2239694.1"/>
    <property type="molecule type" value="Genomic_DNA"/>
</dbReference>
<reference evidence="1 2" key="1">
    <citation type="submission" date="2020-02" db="EMBL/GenBank/DDBJ databases">
        <authorList>
            <person name="Ma Q."/>
            <person name="Huang Y."/>
            <person name="Song X."/>
            <person name="Pei D."/>
        </authorList>
    </citation>
    <scope>NUCLEOTIDE SEQUENCE [LARGE SCALE GENOMIC DNA]</scope>
    <source>
        <strain evidence="1">Sxm20200214</strain>
        <tissue evidence="1">Leaf</tissue>
    </source>
</reference>
<protein>
    <submittedName>
        <fullName evidence="1">Uncharacterized protein</fullName>
    </submittedName>
</protein>
<evidence type="ECO:0000313" key="2">
    <source>
        <dbReference type="Proteomes" id="UP000886595"/>
    </source>
</evidence>
<dbReference type="SUPFAM" id="SSF48592">
    <property type="entry name" value="GroEL equatorial domain-like"/>
    <property type="match status" value="1"/>
</dbReference>
<name>A0A8X7NXI5_BRACI</name>
<organism evidence="1 2">
    <name type="scientific">Brassica carinata</name>
    <name type="common">Ethiopian mustard</name>
    <name type="synonym">Abyssinian cabbage</name>
    <dbReference type="NCBI Taxonomy" id="52824"/>
    <lineage>
        <taxon>Eukaryota</taxon>
        <taxon>Viridiplantae</taxon>
        <taxon>Streptophyta</taxon>
        <taxon>Embryophyta</taxon>
        <taxon>Tracheophyta</taxon>
        <taxon>Spermatophyta</taxon>
        <taxon>Magnoliopsida</taxon>
        <taxon>eudicotyledons</taxon>
        <taxon>Gunneridae</taxon>
        <taxon>Pentapetalae</taxon>
        <taxon>rosids</taxon>
        <taxon>malvids</taxon>
        <taxon>Brassicales</taxon>
        <taxon>Brassicaceae</taxon>
        <taxon>Brassiceae</taxon>
        <taxon>Brassica</taxon>
    </lineage>
</organism>
<dbReference type="InterPro" id="IPR027413">
    <property type="entry name" value="GROEL-like_equatorial_sf"/>
</dbReference>
<dbReference type="AlphaFoldDB" id="A0A8X7NXI5"/>
<dbReference type="Proteomes" id="UP000886595">
    <property type="component" value="Unassembled WGS sequence"/>
</dbReference>
<proteinExistence type="predicted"/>